<dbReference type="KEGG" id="aser:Asera_31110"/>
<dbReference type="Gene3D" id="3.40.710.10">
    <property type="entry name" value="DD-peptidase/beta-lactamase superfamily"/>
    <property type="match status" value="1"/>
</dbReference>
<dbReference type="InterPro" id="IPR001466">
    <property type="entry name" value="Beta-lactam-related"/>
</dbReference>
<sequence>MSEISRRSSVSRRSLLLGGAGGAAAIALGGTGALAPGAAAQAAPVGHRGDPPTATEADIRFSPGRTLRSGRPGQVGLVGDTVQAMPDDLARYLTTTPENPSHPMYAGAAVIAVKDGVIVQHAAVGDAVRYTLDGTTVVELPESQRIAASTDTIWDLASMSKLFTATSVMQLIEQGKVDLNAPVVTYLPAFASHGKSDITVRNLLCHTSGLIPDPIPSLWAGYQTIPERKAAILDTTPSAPPDTQYVYSDLNFLTLGLIIETISGQSLDVYVREHITEPLGLHDTMYNPPAALRHRVAAEEYEPWADRGLVWGQVHDENAWALGGVAGHAGVFSTTHDLAIFAQMYLNGGRYGRARILKDETVRLMLHDYNGAQFPYDTHGLAWELGLNWYMGALGSPVTFGHTGYTGTSIVVDPLSHSFVILLTNRVHPSRDWGSNNISRRVAADDLGLALPVQATHHAYYSRTDHADSTLTVPVPDGATTLRFRLWYDTEPLSDFLTLQASANGTDFTGLSCDLAGGPWSWTAGDGSVNGYGGRRWLSGTAQVPAGTTALRWLYATDPNSQGRGVYVDDVTVLGSHGVLFDSRRSADAARISLIGWTRLDG</sequence>
<dbReference type="InterPro" id="IPR050789">
    <property type="entry name" value="Diverse_Enzym_Activities"/>
</dbReference>
<dbReference type="InterPro" id="IPR006311">
    <property type="entry name" value="TAT_signal"/>
</dbReference>
<feature type="domain" description="Beta-lactamase-related" evidence="2">
    <location>
        <begin position="120"/>
        <end position="444"/>
    </location>
</feature>
<dbReference type="Pfam" id="PF00144">
    <property type="entry name" value="Beta-lactamase"/>
    <property type="match status" value="1"/>
</dbReference>
<name>A0A810L0R9_9ACTN</name>
<dbReference type="GO" id="GO:0016787">
    <property type="term" value="F:hydrolase activity"/>
    <property type="evidence" value="ECO:0007669"/>
    <property type="project" value="UniProtKB-KW"/>
</dbReference>
<gene>
    <name evidence="3" type="primary">ampC_2</name>
    <name evidence="3" type="ORF">Asera_31110</name>
</gene>
<dbReference type="OrthoDB" id="9809635at2"/>
<protein>
    <submittedName>
        <fullName evidence="3">Serine hydrolase</fullName>
    </submittedName>
</protein>
<accession>A0A810L0R9</accession>
<dbReference type="EMBL" id="AP023354">
    <property type="protein sequence ID" value="BCJ29003.1"/>
    <property type="molecule type" value="Genomic_DNA"/>
</dbReference>
<dbReference type="PROSITE" id="PS51318">
    <property type="entry name" value="TAT"/>
    <property type="match status" value="1"/>
</dbReference>
<evidence type="ECO:0000259" key="2">
    <source>
        <dbReference type="Pfam" id="PF00144"/>
    </source>
</evidence>
<dbReference type="Proteomes" id="UP000680750">
    <property type="component" value="Chromosome"/>
</dbReference>
<dbReference type="InterPro" id="IPR012338">
    <property type="entry name" value="Beta-lactam/transpept-like"/>
</dbReference>
<dbReference type="PANTHER" id="PTHR43283:SF11">
    <property type="entry name" value="BETA-LACTAMASE-RELATED DOMAIN-CONTAINING PROTEIN"/>
    <property type="match status" value="1"/>
</dbReference>
<proteinExistence type="predicted"/>
<keyword evidence="1 3" id="KW-0378">Hydrolase</keyword>
<dbReference type="SUPFAM" id="SSF56601">
    <property type="entry name" value="beta-lactamase/transpeptidase-like"/>
    <property type="match status" value="1"/>
</dbReference>
<dbReference type="AlphaFoldDB" id="A0A810L0R9"/>
<dbReference type="PANTHER" id="PTHR43283">
    <property type="entry name" value="BETA-LACTAMASE-RELATED"/>
    <property type="match status" value="1"/>
</dbReference>
<keyword evidence="4" id="KW-1185">Reference proteome</keyword>
<dbReference type="RefSeq" id="WP_030448691.1">
    <property type="nucleotide sequence ID" value="NZ_AP023354.1"/>
</dbReference>
<evidence type="ECO:0000313" key="4">
    <source>
        <dbReference type="Proteomes" id="UP000680750"/>
    </source>
</evidence>
<evidence type="ECO:0000313" key="3">
    <source>
        <dbReference type="EMBL" id="BCJ29003.1"/>
    </source>
</evidence>
<reference evidence="3" key="1">
    <citation type="submission" date="2020-08" db="EMBL/GenBank/DDBJ databases">
        <title>Whole genome shotgun sequence of Actinocatenispora sera NBRC 101916.</title>
        <authorList>
            <person name="Komaki H."/>
            <person name="Tamura T."/>
        </authorList>
    </citation>
    <scope>NUCLEOTIDE SEQUENCE</scope>
    <source>
        <strain evidence="3">NBRC 101916</strain>
    </source>
</reference>
<organism evidence="3 4">
    <name type="scientific">Actinocatenispora sera</name>
    <dbReference type="NCBI Taxonomy" id="390989"/>
    <lineage>
        <taxon>Bacteria</taxon>
        <taxon>Bacillati</taxon>
        <taxon>Actinomycetota</taxon>
        <taxon>Actinomycetes</taxon>
        <taxon>Micromonosporales</taxon>
        <taxon>Micromonosporaceae</taxon>
        <taxon>Actinocatenispora</taxon>
    </lineage>
</organism>
<evidence type="ECO:0000256" key="1">
    <source>
        <dbReference type="ARBA" id="ARBA00022801"/>
    </source>
</evidence>